<name>A0A5S4FC83_9ACTN</name>
<dbReference type="PANTHER" id="PTHR43108">
    <property type="entry name" value="N-ACETYLGLUCOSAMINE-6-SULFATASE FAMILY MEMBER"/>
    <property type="match status" value="1"/>
</dbReference>
<evidence type="ECO:0000256" key="1">
    <source>
        <dbReference type="PIRSR" id="PIRSR036666-50"/>
    </source>
</evidence>
<evidence type="ECO:0000256" key="2">
    <source>
        <dbReference type="SAM" id="SignalP"/>
    </source>
</evidence>
<feature type="chain" id="PRO_5024410239" evidence="2">
    <location>
        <begin position="37"/>
        <end position="488"/>
    </location>
</feature>
<dbReference type="InterPro" id="IPR012251">
    <property type="entry name" value="GlcNAc_6-SO4ase"/>
</dbReference>
<evidence type="ECO:0000313" key="5">
    <source>
        <dbReference type="Proteomes" id="UP000309128"/>
    </source>
</evidence>
<comment type="caution">
    <text evidence="4">The sequence shown here is derived from an EMBL/GenBank/DDBJ whole genome shotgun (WGS) entry which is preliminary data.</text>
</comment>
<dbReference type="OrthoDB" id="9777306at2"/>
<feature type="modified residue" description="3-oxoalanine (Cys)" evidence="1">
    <location>
        <position position="84"/>
    </location>
</feature>
<accession>A0A5S4FC83</accession>
<comment type="PTM">
    <text evidence="1">The conversion to 3-oxoalanine (also known as C-formylglycine, FGly), of a serine or cysteine residue in prokaryotes and of a cysteine residue in eukaryotes, is critical for catalytic activity.</text>
</comment>
<dbReference type="GO" id="GO:0030203">
    <property type="term" value="P:glycosaminoglycan metabolic process"/>
    <property type="evidence" value="ECO:0007669"/>
    <property type="project" value="InterPro"/>
</dbReference>
<dbReference type="GO" id="GO:0008449">
    <property type="term" value="F:N-acetylglucosamine-6-sulfatase activity"/>
    <property type="evidence" value="ECO:0007669"/>
    <property type="project" value="InterPro"/>
</dbReference>
<keyword evidence="5" id="KW-1185">Reference proteome</keyword>
<dbReference type="Proteomes" id="UP000309128">
    <property type="component" value="Unassembled WGS sequence"/>
</dbReference>
<dbReference type="PIRSF" id="PIRSF036666">
    <property type="entry name" value="G6S"/>
    <property type="match status" value="1"/>
</dbReference>
<dbReference type="Gene3D" id="3.40.720.10">
    <property type="entry name" value="Alkaline Phosphatase, subunit A"/>
    <property type="match status" value="1"/>
</dbReference>
<feature type="domain" description="Sulfatase N-terminal" evidence="3">
    <location>
        <begin position="42"/>
        <end position="373"/>
    </location>
</feature>
<evidence type="ECO:0000259" key="3">
    <source>
        <dbReference type="Pfam" id="PF00884"/>
    </source>
</evidence>
<dbReference type="PANTHER" id="PTHR43108:SF8">
    <property type="entry name" value="SD21168P"/>
    <property type="match status" value="1"/>
</dbReference>
<sequence>MEDLPGKSQSVVKGLRRVACLLLLLPLLPAAEPVVAATAPRPNVVLIVADDLEAGTLAYFPNITQHLVREGASFDRFFVTNSWCCPSRASILRSQYVHSHGVFTNTAPEGGFDSFHAQGLERSTIGVWMQNAGYRTALMGKFLNHYPGDTADEEYVPPGWDEWAVPVRNLYEEYGYRLNENGILADYGWAEEDYLSDVLARKSRDFIAESQEPFFLYLAPIAPHHPANPAARHIAAFPLVMAPRTPSFNQVDASLEPLWMRELPMLDQPQIDAIDERHRARLRAMLGVDDLVGSVVEALRSTGRLENTYIIFTSDNGFHLGTHRIPNGKTTPFEEAIRVPFVVRGPGVRAGSTINHLGVTVDLAVTIAELAGATAPAFAEGRSLVPLLRGQSPAKWRKNVLVEFTRPANRASAKQTPVPAYQALRTDRYTYVRYDTGERQLYDLQVDPYQLRNLAGEADPVLLAGLDERLAGMVACSGASCRQADMRE</sequence>
<dbReference type="EMBL" id="VCKY01000097">
    <property type="protein sequence ID" value="TMR15727.1"/>
    <property type="molecule type" value="Genomic_DNA"/>
</dbReference>
<dbReference type="AlphaFoldDB" id="A0A5S4FC83"/>
<evidence type="ECO:0000313" key="4">
    <source>
        <dbReference type="EMBL" id="TMR15727.1"/>
    </source>
</evidence>
<keyword evidence="2" id="KW-0732">Signal</keyword>
<dbReference type="SUPFAM" id="SSF53649">
    <property type="entry name" value="Alkaline phosphatase-like"/>
    <property type="match status" value="1"/>
</dbReference>
<dbReference type="InterPro" id="IPR000917">
    <property type="entry name" value="Sulfatase_N"/>
</dbReference>
<feature type="signal peptide" evidence="2">
    <location>
        <begin position="1"/>
        <end position="36"/>
    </location>
</feature>
<dbReference type="CDD" id="cd16147">
    <property type="entry name" value="G6S"/>
    <property type="match status" value="1"/>
</dbReference>
<proteinExistence type="predicted"/>
<dbReference type="InterPro" id="IPR017850">
    <property type="entry name" value="Alkaline_phosphatase_core_sf"/>
</dbReference>
<dbReference type="Pfam" id="PF00884">
    <property type="entry name" value="Sulfatase"/>
    <property type="match status" value="1"/>
</dbReference>
<reference evidence="4 5" key="1">
    <citation type="submission" date="2019-05" db="EMBL/GenBank/DDBJ databases">
        <title>Draft genome sequence of Nonomuraea turkmeniaca DSM 43926.</title>
        <authorList>
            <person name="Saricaoglu S."/>
            <person name="Isik K."/>
        </authorList>
    </citation>
    <scope>NUCLEOTIDE SEQUENCE [LARGE SCALE GENOMIC DNA]</scope>
    <source>
        <strain evidence="4 5">DSM 43926</strain>
    </source>
</reference>
<protein>
    <submittedName>
        <fullName evidence="4">Sulfatase</fullName>
    </submittedName>
</protein>
<gene>
    <name evidence="4" type="ORF">ETD86_26610</name>
</gene>
<organism evidence="4 5">
    <name type="scientific">Nonomuraea turkmeniaca</name>
    <dbReference type="NCBI Taxonomy" id="103838"/>
    <lineage>
        <taxon>Bacteria</taxon>
        <taxon>Bacillati</taxon>
        <taxon>Actinomycetota</taxon>
        <taxon>Actinomycetes</taxon>
        <taxon>Streptosporangiales</taxon>
        <taxon>Streptosporangiaceae</taxon>
        <taxon>Nonomuraea</taxon>
    </lineage>
</organism>